<comment type="caution">
    <text evidence="1">The sequence shown here is derived from an EMBL/GenBank/DDBJ whole genome shotgun (WGS) entry which is preliminary data.</text>
</comment>
<protein>
    <submittedName>
        <fullName evidence="1">Uncharacterized protein</fullName>
    </submittedName>
</protein>
<dbReference type="EMBL" id="LDJX01000007">
    <property type="protein sequence ID" value="KPM30774.1"/>
    <property type="molecule type" value="Genomic_DNA"/>
</dbReference>
<name>A0A0P7AP28_9FLAO</name>
<dbReference type="Proteomes" id="UP000050280">
    <property type="component" value="Unassembled WGS sequence"/>
</dbReference>
<dbReference type="AlphaFoldDB" id="A0A0P7AP28"/>
<gene>
    <name evidence="1" type="ORF">I595_3271</name>
</gene>
<proteinExistence type="predicted"/>
<reference evidence="1 2" key="1">
    <citation type="submission" date="2015-09" db="EMBL/GenBank/DDBJ databases">
        <title>Genome sequence of the marine flavobacterium Croceitalea dokdonensis DOKDO 023 that contains proton- and sodium-pumping rhodopsins.</title>
        <authorList>
            <person name="Kwon S.-K."/>
            <person name="Lee H.K."/>
            <person name="Kwak M.-J."/>
            <person name="Kim J.F."/>
        </authorList>
    </citation>
    <scope>NUCLEOTIDE SEQUENCE [LARGE SCALE GENOMIC DNA]</scope>
    <source>
        <strain evidence="1 2">DOKDO 023</strain>
    </source>
</reference>
<dbReference type="STRING" id="1300341.I595_3271"/>
<sequence>MCTFSYFKRVFLFAIKHNNCRSPLYIWAIISKRTRWISHN</sequence>
<organism evidence="1 2">
    <name type="scientific">Croceitalea dokdonensis DOKDO 023</name>
    <dbReference type="NCBI Taxonomy" id="1300341"/>
    <lineage>
        <taxon>Bacteria</taxon>
        <taxon>Pseudomonadati</taxon>
        <taxon>Bacteroidota</taxon>
        <taxon>Flavobacteriia</taxon>
        <taxon>Flavobacteriales</taxon>
        <taxon>Flavobacteriaceae</taxon>
        <taxon>Croceitalea</taxon>
    </lineage>
</organism>
<keyword evidence="2" id="KW-1185">Reference proteome</keyword>
<evidence type="ECO:0000313" key="1">
    <source>
        <dbReference type="EMBL" id="KPM30774.1"/>
    </source>
</evidence>
<accession>A0A0P7AP28</accession>
<evidence type="ECO:0000313" key="2">
    <source>
        <dbReference type="Proteomes" id="UP000050280"/>
    </source>
</evidence>